<dbReference type="PANTHER" id="PTHR46810:SF1">
    <property type="entry name" value="INACTIVE POLYGLYCYLASE TTLL10"/>
    <property type="match status" value="1"/>
</dbReference>
<feature type="compositionally biased region" description="Basic residues" evidence="1">
    <location>
        <begin position="264"/>
        <end position="273"/>
    </location>
</feature>
<feature type="compositionally biased region" description="Low complexity" evidence="1">
    <location>
        <begin position="199"/>
        <end position="213"/>
    </location>
</feature>
<feature type="compositionally biased region" description="Basic and acidic residues" evidence="1">
    <location>
        <begin position="304"/>
        <end position="313"/>
    </location>
</feature>
<dbReference type="Proteomes" id="UP000472272">
    <property type="component" value="Chromosome 8"/>
</dbReference>
<name>A0A670JDK5_PODMU</name>
<reference evidence="2" key="3">
    <citation type="submission" date="2025-09" db="UniProtKB">
        <authorList>
            <consortium name="Ensembl"/>
        </authorList>
    </citation>
    <scope>IDENTIFICATION</scope>
</reference>
<evidence type="ECO:0000313" key="2">
    <source>
        <dbReference type="Ensembl" id="ENSPMRP00000021222.1"/>
    </source>
</evidence>
<dbReference type="InterPro" id="IPR027752">
    <property type="entry name" value="TTLL10"/>
</dbReference>
<dbReference type="AlphaFoldDB" id="A0A670JDK5"/>
<reference evidence="2 3" key="1">
    <citation type="journal article" date="2019" name="Proc. Natl. Acad. Sci. U.S.A.">
        <title>Regulatory changes in pterin and carotenoid genes underlie balanced color polymorphisms in the wall lizard.</title>
        <authorList>
            <person name="Andrade P."/>
            <person name="Pinho C."/>
            <person name="Perez I de Lanuza G."/>
            <person name="Afonso S."/>
            <person name="Brejcha J."/>
            <person name="Rubin C.J."/>
            <person name="Wallerman O."/>
            <person name="Pereira P."/>
            <person name="Sabatino S.J."/>
            <person name="Bellati A."/>
            <person name="Pellitteri-Rosa D."/>
            <person name="Bosakova Z."/>
            <person name="Bunikis I."/>
            <person name="Carretero M.A."/>
            <person name="Feiner N."/>
            <person name="Marsik P."/>
            <person name="Pauperio F."/>
            <person name="Salvi D."/>
            <person name="Soler L."/>
            <person name="While G.M."/>
            <person name="Uller T."/>
            <person name="Font E."/>
            <person name="Andersson L."/>
            <person name="Carneiro M."/>
        </authorList>
    </citation>
    <scope>NUCLEOTIDE SEQUENCE</scope>
</reference>
<protein>
    <submittedName>
        <fullName evidence="2">Uncharacterized protein</fullName>
    </submittedName>
</protein>
<evidence type="ECO:0000313" key="3">
    <source>
        <dbReference type="Proteomes" id="UP000472272"/>
    </source>
</evidence>
<accession>A0A670JDK5</accession>
<sequence length="445" mass="50012">MPVFKDCFPRCTPSLSAGKRQPHDIVHVEIWLGYGERSLGARWKRGKSQVFDSYKFVSSTYGNMEYHFKSIETWLQGICVSHCPEHRWASSMELPSKRSIFCLPSEQGEDMGAEENRPQPPLRSEEMALRLEPIAETVSNFELSSNEQVEALGLQGPSGMNLVDLETNPVKGGPVTGTGRAQRQSPERTPLEAASPRAGGSEVSLEGSSSQEEGGCEEGPAHGQEAGAEARPPGPTQHTVRNPLPMSHSSSKVNPKGVLAGGAGKRRKKHRGRGGNSNLAEGEPANETKPKGQKSVPKASPRMNHPEEKKPEEPPNLGPFYYIGGANGIDILNTFCKNKGWQRIYDNRRDDYILKWCETKCRDTYFNFREGEQLLYQISNNKILTTKIGLLMNLREYERVMKKISRTTKVLRMEDFFPETFRLDTKDERERFFEIYEGECQELQS</sequence>
<organism evidence="2 3">
    <name type="scientific">Podarcis muralis</name>
    <name type="common">Wall lizard</name>
    <name type="synonym">Lacerta muralis</name>
    <dbReference type="NCBI Taxonomy" id="64176"/>
    <lineage>
        <taxon>Eukaryota</taxon>
        <taxon>Metazoa</taxon>
        <taxon>Chordata</taxon>
        <taxon>Craniata</taxon>
        <taxon>Vertebrata</taxon>
        <taxon>Euteleostomi</taxon>
        <taxon>Lepidosauria</taxon>
        <taxon>Squamata</taxon>
        <taxon>Bifurcata</taxon>
        <taxon>Unidentata</taxon>
        <taxon>Episquamata</taxon>
        <taxon>Laterata</taxon>
        <taxon>Lacertibaenia</taxon>
        <taxon>Lacertidae</taxon>
        <taxon>Podarcis</taxon>
    </lineage>
</organism>
<dbReference type="Ensembl" id="ENSPMRT00000022528.1">
    <property type="protein sequence ID" value="ENSPMRP00000021222.1"/>
    <property type="gene ID" value="ENSPMRG00000013788.1"/>
</dbReference>
<dbReference type="PANTHER" id="PTHR46810">
    <property type="entry name" value="INACTIVE POLYGLYCYLASE TTLL10"/>
    <property type="match status" value="1"/>
</dbReference>
<reference evidence="2" key="2">
    <citation type="submission" date="2025-08" db="UniProtKB">
        <authorList>
            <consortium name="Ensembl"/>
        </authorList>
    </citation>
    <scope>IDENTIFICATION</scope>
</reference>
<dbReference type="GeneTree" id="ENSGT00660000097353"/>
<keyword evidence="3" id="KW-1185">Reference proteome</keyword>
<proteinExistence type="predicted"/>
<dbReference type="GO" id="GO:0070737">
    <property type="term" value="F:protein-glycine ligase activity, elongating"/>
    <property type="evidence" value="ECO:0007669"/>
    <property type="project" value="TreeGrafter"/>
</dbReference>
<feature type="region of interest" description="Disordered" evidence="1">
    <location>
        <begin position="160"/>
        <end position="317"/>
    </location>
</feature>
<evidence type="ECO:0000256" key="1">
    <source>
        <dbReference type="SAM" id="MobiDB-lite"/>
    </source>
</evidence>